<evidence type="ECO:0000256" key="4">
    <source>
        <dbReference type="ARBA" id="ARBA00022753"/>
    </source>
</evidence>
<keyword evidence="4" id="KW-0967">Endosome</keyword>
<dbReference type="GO" id="GO:0031902">
    <property type="term" value="C:late endosome membrane"/>
    <property type="evidence" value="ECO:0007669"/>
    <property type="project" value="UniProtKB-SubCell"/>
</dbReference>
<organism evidence="9">
    <name type="scientific">Cuerna arida</name>
    <dbReference type="NCBI Taxonomy" id="1464854"/>
    <lineage>
        <taxon>Eukaryota</taxon>
        <taxon>Metazoa</taxon>
        <taxon>Ecdysozoa</taxon>
        <taxon>Arthropoda</taxon>
        <taxon>Hexapoda</taxon>
        <taxon>Insecta</taxon>
        <taxon>Pterygota</taxon>
        <taxon>Neoptera</taxon>
        <taxon>Paraneoptera</taxon>
        <taxon>Hemiptera</taxon>
        <taxon>Auchenorrhyncha</taxon>
        <taxon>Membracoidea</taxon>
        <taxon>Cicadellidae</taxon>
        <taxon>Cicadellinae</taxon>
        <taxon>Proconiini</taxon>
        <taxon>Cuerna</taxon>
    </lineage>
</organism>
<evidence type="ECO:0000256" key="7">
    <source>
        <dbReference type="SAM" id="Coils"/>
    </source>
</evidence>
<proteinExistence type="inferred from homology"/>
<dbReference type="GO" id="GO:0000813">
    <property type="term" value="C:ESCRT I complex"/>
    <property type="evidence" value="ECO:0007669"/>
    <property type="project" value="UniProtKB-ARBA"/>
</dbReference>
<protein>
    <recommendedName>
        <fullName evidence="8">VPS37 C-terminal domain-containing protein</fullName>
    </recommendedName>
</protein>
<evidence type="ECO:0000256" key="2">
    <source>
        <dbReference type="ARBA" id="ARBA00007617"/>
    </source>
</evidence>
<evidence type="ECO:0000313" key="9">
    <source>
        <dbReference type="EMBL" id="JAS50600.1"/>
    </source>
</evidence>
<keyword evidence="7" id="KW-0175">Coiled coil</keyword>
<comment type="function">
    <text evidence="6">Component of the ESCRT-I complex, a regulator of vesicular trafficking process. Required for the sorting of endocytic ubiquitinated cargos into multivesicular bodies. May be involved in cell growth and differentiation.</text>
</comment>
<evidence type="ECO:0000256" key="5">
    <source>
        <dbReference type="ARBA" id="ARBA00022927"/>
    </source>
</evidence>
<reference evidence="9" key="1">
    <citation type="submission" date="2015-11" db="EMBL/GenBank/DDBJ databases">
        <title>De novo transcriptome assembly of four potential Pierce s Disease insect vectors from Arizona vineyards.</title>
        <authorList>
            <person name="Tassone E.E."/>
        </authorList>
    </citation>
    <scope>NUCLEOTIDE SEQUENCE</scope>
</reference>
<gene>
    <name evidence="9" type="ORF">g.8874</name>
</gene>
<evidence type="ECO:0000256" key="6">
    <source>
        <dbReference type="ARBA" id="ARBA00025010"/>
    </source>
</evidence>
<feature type="domain" description="VPS37 C-terminal" evidence="8">
    <location>
        <begin position="36"/>
        <end position="174"/>
    </location>
</feature>
<evidence type="ECO:0000256" key="3">
    <source>
        <dbReference type="ARBA" id="ARBA00022448"/>
    </source>
</evidence>
<comment type="subcellular location">
    <subcellularLocation>
        <location evidence="1">Late endosome membrane</location>
        <topology evidence="1">Peripheral membrane protein</topology>
    </subcellularLocation>
</comment>
<dbReference type="AlphaFoldDB" id="A0A1B6FK95"/>
<evidence type="ECO:0000256" key="1">
    <source>
        <dbReference type="ARBA" id="ARBA00004633"/>
    </source>
</evidence>
<sequence length="201" mass="22993">VLVSACNCRRTLKMSKEVNIHAFPPPVTAWFRTLSKLTTSNLEFILKNDAYLDSVVKELGGSARKIEEKKTLLTQNWKMAAGNLEKKPVLEEKKRELKRLCEEAVELYNTVEDKRKKLRSKLDFPLVQSTNATEDLDKRTEATLEAFMAGNIAVEEFIDTIFSLKTKSHLIEVKKEKLQALLEKRLSLESLVRITNLNVSK</sequence>
<dbReference type="PANTHER" id="PTHR13678:SF27">
    <property type="entry name" value="LD45836P"/>
    <property type="match status" value="1"/>
</dbReference>
<keyword evidence="5" id="KW-0653">Protein transport</keyword>
<evidence type="ECO:0000259" key="8">
    <source>
        <dbReference type="Pfam" id="PF07200"/>
    </source>
</evidence>
<accession>A0A1B6FK95</accession>
<keyword evidence="3" id="KW-0813">Transport</keyword>
<name>A0A1B6FK95_9HEMI</name>
<dbReference type="PANTHER" id="PTHR13678">
    <property type="entry name" value="VACUOLAR PROTEIN SORTING-ASSOCIATED PROTEIN 37"/>
    <property type="match status" value="1"/>
</dbReference>
<dbReference type="Pfam" id="PF07200">
    <property type="entry name" value="Mod_r"/>
    <property type="match status" value="1"/>
</dbReference>
<dbReference type="InterPro" id="IPR009851">
    <property type="entry name" value="Mod_r"/>
</dbReference>
<dbReference type="GO" id="GO:0006612">
    <property type="term" value="P:protein targeting to membrane"/>
    <property type="evidence" value="ECO:0007669"/>
    <property type="project" value="TreeGrafter"/>
</dbReference>
<dbReference type="GO" id="GO:0043162">
    <property type="term" value="P:ubiquitin-dependent protein catabolic process via the multivesicular body sorting pathway"/>
    <property type="evidence" value="ECO:0007669"/>
    <property type="project" value="TreeGrafter"/>
</dbReference>
<dbReference type="EMBL" id="GECZ01019169">
    <property type="protein sequence ID" value="JAS50600.1"/>
    <property type="molecule type" value="Transcribed_RNA"/>
</dbReference>
<dbReference type="GO" id="GO:0006623">
    <property type="term" value="P:protein targeting to vacuole"/>
    <property type="evidence" value="ECO:0007669"/>
    <property type="project" value="TreeGrafter"/>
</dbReference>
<feature type="coiled-coil region" evidence="7">
    <location>
        <begin position="90"/>
        <end position="121"/>
    </location>
</feature>
<comment type="similarity">
    <text evidence="2">Belongs to the VPS37 family.</text>
</comment>
<feature type="non-terminal residue" evidence="9">
    <location>
        <position position="1"/>
    </location>
</feature>